<evidence type="ECO:0000313" key="4">
    <source>
        <dbReference type="Proteomes" id="UP000265419"/>
    </source>
</evidence>
<dbReference type="NCBIfam" id="NF009154">
    <property type="entry name" value="PRK12497.3-3"/>
    <property type="match status" value="1"/>
</dbReference>
<evidence type="ECO:0000256" key="2">
    <source>
        <dbReference type="HAMAP-Rule" id="MF_00048"/>
    </source>
</evidence>
<dbReference type="PANTHER" id="PTHR34039">
    <property type="entry name" value="UPF0102 PROTEIN YRAN"/>
    <property type="match status" value="1"/>
</dbReference>
<dbReference type="HAMAP" id="MF_00048">
    <property type="entry name" value="UPF0102"/>
    <property type="match status" value="1"/>
</dbReference>
<evidence type="ECO:0000313" key="3">
    <source>
        <dbReference type="EMBL" id="RII41787.1"/>
    </source>
</evidence>
<dbReference type="Gene3D" id="3.40.1350.10">
    <property type="match status" value="1"/>
</dbReference>
<comment type="similarity">
    <text evidence="1 2">Belongs to the UPF0102 family.</text>
</comment>
<dbReference type="InterPro" id="IPR003509">
    <property type="entry name" value="UPF0102_YraN-like"/>
</dbReference>
<organism evidence="3 4">
    <name type="scientific">Galactobacter valiniphilus</name>
    <dbReference type="NCBI Taxonomy" id="2676122"/>
    <lineage>
        <taxon>Bacteria</taxon>
        <taxon>Bacillati</taxon>
        <taxon>Actinomycetota</taxon>
        <taxon>Actinomycetes</taxon>
        <taxon>Micrococcales</taxon>
        <taxon>Micrococcaceae</taxon>
        <taxon>Galactobacter</taxon>
    </lineage>
</organism>
<dbReference type="InterPro" id="IPR011335">
    <property type="entry name" value="Restrct_endonuc-II-like"/>
</dbReference>
<reference evidence="3 4" key="1">
    <citation type="submission" date="2018-07" db="EMBL/GenBank/DDBJ databases">
        <title>Arthrobacter sp. nov., isolated from raw cow's milk with high bacterial count.</title>
        <authorList>
            <person name="Hahne J."/>
            <person name="Isele D."/>
            <person name="Lipski A."/>
        </authorList>
    </citation>
    <scope>NUCLEOTIDE SEQUENCE [LARGE SCALE GENOMIC DNA]</scope>
    <source>
        <strain evidence="3 4">JZ R-35</strain>
    </source>
</reference>
<protein>
    <recommendedName>
        <fullName evidence="2">UPF0102 protein DWB68_10935</fullName>
    </recommendedName>
</protein>
<proteinExistence type="inferred from homology"/>
<name>A0A399JB68_9MICC</name>
<dbReference type="GO" id="GO:0003676">
    <property type="term" value="F:nucleic acid binding"/>
    <property type="evidence" value="ECO:0007669"/>
    <property type="project" value="InterPro"/>
</dbReference>
<dbReference type="Proteomes" id="UP000265419">
    <property type="component" value="Unassembled WGS sequence"/>
</dbReference>
<dbReference type="InterPro" id="IPR011856">
    <property type="entry name" value="tRNA_endonuc-like_dom_sf"/>
</dbReference>
<evidence type="ECO:0000256" key="1">
    <source>
        <dbReference type="ARBA" id="ARBA00006738"/>
    </source>
</evidence>
<dbReference type="Pfam" id="PF02021">
    <property type="entry name" value="UPF0102"/>
    <property type="match status" value="1"/>
</dbReference>
<dbReference type="EMBL" id="QQXK01000021">
    <property type="protein sequence ID" value="RII41787.1"/>
    <property type="molecule type" value="Genomic_DNA"/>
</dbReference>
<dbReference type="SUPFAM" id="SSF52980">
    <property type="entry name" value="Restriction endonuclease-like"/>
    <property type="match status" value="1"/>
</dbReference>
<gene>
    <name evidence="3" type="ORF">DWB68_10935</name>
</gene>
<dbReference type="RefSeq" id="WP_119425167.1">
    <property type="nucleotide sequence ID" value="NZ_QQXK01000021.1"/>
</dbReference>
<comment type="caution">
    <text evidence="3">The sequence shown here is derived from an EMBL/GenBank/DDBJ whole genome shotgun (WGS) entry which is preliminary data.</text>
</comment>
<accession>A0A399JB68</accession>
<dbReference type="CDD" id="cd20736">
    <property type="entry name" value="PoNe_Nuclease"/>
    <property type="match status" value="1"/>
</dbReference>
<keyword evidence="4" id="KW-1185">Reference proteome</keyword>
<sequence>MTKAQEVGRAGEEFAAGWLQDRGFTVLERNWRCAKGELDIVALDTGTGEVVAVEVKTRTGSGFGFPAEAVDRAKLRRLHLLVREFAASPGVPRVGRRVDVLALLWPAHRSAPEAIDHYIGVTP</sequence>
<dbReference type="AlphaFoldDB" id="A0A399JB68"/>
<dbReference type="PANTHER" id="PTHR34039:SF1">
    <property type="entry name" value="UPF0102 PROTEIN YRAN"/>
    <property type="match status" value="1"/>
</dbReference>